<organism evidence="2 3">
    <name type="scientific">Diaminobutyricimonas aerilata</name>
    <dbReference type="NCBI Taxonomy" id="1162967"/>
    <lineage>
        <taxon>Bacteria</taxon>
        <taxon>Bacillati</taxon>
        <taxon>Actinomycetota</taxon>
        <taxon>Actinomycetes</taxon>
        <taxon>Micrococcales</taxon>
        <taxon>Microbacteriaceae</taxon>
        <taxon>Diaminobutyricimonas</taxon>
    </lineage>
</organism>
<feature type="transmembrane region" description="Helical" evidence="1">
    <location>
        <begin position="63"/>
        <end position="81"/>
    </location>
</feature>
<sequence length="194" mass="19586">MLSRSARLVRAWSGAAVTGVVAAVLHASAGGGFPPIGAILLAAAFSGLGGMALIGRTLSTGRLAAAVALGQVMFHLVFTLAGTGDVAVTSAGHHGMLHLAAGQADAVAHHSGPMMWLAHGVAAMITVIALRSAERVVWGASAFARLLLRRLRPVVVAPPRSVPPAPPIGRDVPRLVARAVAQLPRRGPPLAASA</sequence>
<name>A0A2M9CJ69_9MICO</name>
<evidence type="ECO:0000313" key="2">
    <source>
        <dbReference type="EMBL" id="PJJ71944.1"/>
    </source>
</evidence>
<keyword evidence="3" id="KW-1185">Reference proteome</keyword>
<dbReference type="Proteomes" id="UP000228758">
    <property type="component" value="Unassembled WGS sequence"/>
</dbReference>
<keyword evidence="1" id="KW-0812">Transmembrane</keyword>
<feature type="transmembrane region" description="Helical" evidence="1">
    <location>
        <begin position="12"/>
        <end position="29"/>
    </location>
</feature>
<reference evidence="2 3" key="1">
    <citation type="submission" date="2017-11" db="EMBL/GenBank/DDBJ databases">
        <title>Genomic Encyclopedia of Archaeal and Bacterial Type Strains, Phase II (KMG-II): From Individual Species to Whole Genera.</title>
        <authorList>
            <person name="Goeker M."/>
        </authorList>
    </citation>
    <scope>NUCLEOTIDE SEQUENCE [LARGE SCALE GENOMIC DNA]</scope>
    <source>
        <strain evidence="2 3">DSM 27393</strain>
    </source>
</reference>
<comment type="caution">
    <text evidence="2">The sequence shown here is derived from an EMBL/GenBank/DDBJ whole genome shotgun (WGS) entry which is preliminary data.</text>
</comment>
<dbReference type="EMBL" id="PGFF01000001">
    <property type="protein sequence ID" value="PJJ71944.1"/>
    <property type="molecule type" value="Genomic_DNA"/>
</dbReference>
<proteinExistence type="predicted"/>
<dbReference type="AlphaFoldDB" id="A0A2M9CJ69"/>
<feature type="transmembrane region" description="Helical" evidence="1">
    <location>
        <begin position="114"/>
        <end position="133"/>
    </location>
</feature>
<keyword evidence="1" id="KW-0472">Membrane</keyword>
<evidence type="ECO:0000256" key="1">
    <source>
        <dbReference type="SAM" id="Phobius"/>
    </source>
</evidence>
<keyword evidence="1" id="KW-1133">Transmembrane helix</keyword>
<accession>A0A2M9CJ69</accession>
<feature type="transmembrane region" description="Helical" evidence="1">
    <location>
        <begin position="35"/>
        <end position="54"/>
    </location>
</feature>
<evidence type="ECO:0000313" key="3">
    <source>
        <dbReference type="Proteomes" id="UP000228758"/>
    </source>
</evidence>
<protein>
    <submittedName>
        <fullName evidence="2">Uncharacterized protein</fullName>
    </submittedName>
</protein>
<gene>
    <name evidence="2" type="ORF">CLV46_1503</name>
</gene>